<organism evidence="2 3">
    <name type="scientific">Sphagnum jensenii</name>
    <dbReference type="NCBI Taxonomy" id="128206"/>
    <lineage>
        <taxon>Eukaryota</taxon>
        <taxon>Viridiplantae</taxon>
        <taxon>Streptophyta</taxon>
        <taxon>Embryophyta</taxon>
        <taxon>Bryophyta</taxon>
        <taxon>Sphagnophytina</taxon>
        <taxon>Sphagnopsida</taxon>
        <taxon>Sphagnales</taxon>
        <taxon>Sphagnaceae</taxon>
        <taxon>Sphagnum</taxon>
    </lineage>
</organism>
<dbReference type="Proteomes" id="UP001497444">
    <property type="component" value="Unassembled WGS sequence"/>
</dbReference>
<accession>A0ABP0V5E8</accession>
<evidence type="ECO:0000313" key="2">
    <source>
        <dbReference type="EMBL" id="CAK9249593.1"/>
    </source>
</evidence>
<reference evidence="2" key="1">
    <citation type="submission" date="2024-02" db="EMBL/GenBank/DDBJ databases">
        <authorList>
            <consortium name="ELIXIR-Norway"/>
            <consortium name="Elixir Norway"/>
        </authorList>
    </citation>
    <scope>NUCLEOTIDE SEQUENCE</scope>
</reference>
<sequence length="1196" mass="120693">MWDRYYRITGTTWNLNTAIVLTNIGVNSYLLTNPPGDQVVATPANNRLTLAGGETLITDLYLGQDPVYPEQAATKNYVDTHSSGGSGSGSSFSLSALNTTTDSTYDAAGNVTSPGTGKYVKLTDGTCNISAGILSGCTINNSTTSGPYYISKGSTSPAGLVAFPTVLNATQPTVVPANPASVSTTLSTASGCSTPGYLYSPFSNQCFPQIGPTGATGPVGPAGPIGPTGATGPQGPQGITGATGPTGATGTLSLSSLNSITGSTYDGSGNVTSPGAANYASVNNVINAGSTYTSLLAAIAACGSNPTTIQVSVGISVTSSISPPKNCQWSYVSGGELIGATSVTANFNGGSQIAAPNQQIFGGSFAVPGKVTGIAQDAPVAWFGAPAYSTWSVSSPAMADSEIQAAEEAVTLGHNVLLDNLYYFTSNTLLFNRSGVGMLGPSFGYYSSQFPSATMNPTILNTTAGLDTLDVGNGQSGAQIEWNHFKNFNLGRTVLPTGSAKGLSVQNVGGGRFENIYSNDSVSDLYVVGAPSYGVGGFYSMGNDWSESPWMTSSYPSGQQLYGCELDSSGGLANNSAVFEDVNCGAAGSTFGSVALYDGLYMHGIALNDNQFTRLQALGNRYAINLNCGAGGGSNGCNDNHFNFATAQGGVSAVYVTGFFQNNNNGVVTFQGGNFYGTNPSHPVFDLENDTGVIITGGAQIEGWVVTGTPQNTCIYVNGLGANNITGNYFQECALGVDLENTGKNVVTSNQFFINGVNPAVVKIASASISNTVAMNNFTGNVGVGVSIDSTSTGNNVFGNGGTAVTPISDASGGSYTAIAGGLYGPPSAPSGSCSKNGVAVLAQDGSRTTCISGTWTTLATGFTLGSTFVPLGGTITNLTGMGTISSSAITASVYSANTGNTYQACQTYAGGSCYHWDSYSTAPGCPPPFCGFMTVGNKVSPPTSAAQVPIAVDPSLNLYLPAIGASATAGQYPCFNGVAPGQLTICSGGGVSGSGTAGTIPIWTGSAALGNSVLTYASSTLSSSANVALNGTTNTMGASGTGQFAYSQNSTDSFFGIFNSGTGTWYGIRNQLSGPLIYGGYPVAALGAFYAGLNIGATTPYNSSSNPGFGVNASNQSGYGVGNNLFNVQINGVATTYNCTLDDGSGNSSCPGNVTVHGGTNVLYRCTTAGLLPVGALTTVTSNCTASADTGLRVN</sequence>
<gene>
    <name evidence="2" type="ORF">CSSPJE1EN1_LOCUS24971</name>
</gene>
<comment type="caution">
    <text evidence="2">The sequence shown here is derived from an EMBL/GenBank/DDBJ whole genome shotgun (WGS) entry which is preliminary data.</text>
</comment>
<feature type="region of interest" description="Disordered" evidence="1">
    <location>
        <begin position="220"/>
        <end position="247"/>
    </location>
</feature>
<name>A0ABP0V5E8_9BRYO</name>
<evidence type="ECO:0000313" key="3">
    <source>
        <dbReference type="Proteomes" id="UP001497444"/>
    </source>
</evidence>
<proteinExistence type="predicted"/>
<keyword evidence="3" id="KW-1185">Reference proteome</keyword>
<evidence type="ECO:0000256" key="1">
    <source>
        <dbReference type="SAM" id="MobiDB-lite"/>
    </source>
</evidence>
<feature type="compositionally biased region" description="Low complexity" evidence="1">
    <location>
        <begin position="225"/>
        <end position="247"/>
    </location>
</feature>
<dbReference type="EMBL" id="CAXAQS010000008">
    <property type="protein sequence ID" value="CAK9249593.1"/>
    <property type="molecule type" value="Genomic_DNA"/>
</dbReference>
<protein>
    <submittedName>
        <fullName evidence="2">Uncharacterized protein</fullName>
    </submittedName>
</protein>